<dbReference type="EMBL" id="NBAG03000039">
    <property type="protein sequence ID" value="PNI94937.1"/>
    <property type="molecule type" value="Genomic_DNA"/>
</dbReference>
<comment type="caution">
    <text evidence="1">The sequence shown here is derived from an EMBL/GenBank/DDBJ whole genome shotgun (WGS) entry which is preliminary data.</text>
</comment>
<organism evidence="1 2">
    <name type="scientific">Pan troglodytes</name>
    <name type="common">Chimpanzee</name>
    <dbReference type="NCBI Taxonomy" id="9598"/>
    <lineage>
        <taxon>Eukaryota</taxon>
        <taxon>Metazoa</taxon>
        <taxon>Chordata</taxon>
        <taxon>Craniata</taxon>
        <taxon>Vertebrata</taxon>
        <taxon>Euteleostomi</taxon>
        <taxon>Mammalia</taxon>
        <taxon>Eutheria</taxon>
        <taxon>Euarchontoglires</taxon>
        <taxon>Primates</taxon>
        <taxon>Haplorrhini</taxon>
        <taxon>Catarrhini</taxon>
        <taxon>Hominidae</taxon>
        <taxon>Pan</taxon>
    </lineage>
</organism>
<accession>A0A2J8QFA8</accession>
<proteinExistence type="predicted"/>
<gene>
    <name evidence="1" type="ORF">CK820_G0030382</name>
</gene>
<dbReference type="Proteomes" id="UP000236370">
    <property type="component" value="Unassembled WGS sequence"/>
</dbReference>
<reference evidence="1 2" key="1">
    <citation type="submission" date="2017-12" db="EMBL/GenBank/DDBJ databases">
        <title>High-resolution comparative analysis of great ape genomes.</title>
        <authorList>
            <person name="Pollen A."/>
            <person name="Hastie A."/>
            <person name="Hormozdiari F."/>
            <person name="Dougherty M."/>
            <person name="Liu R."/>
            <person name="Chaisson M."/>
            <person name="Hoppe E."/>
            <person name="Hill C."/>
            <person name="Pang A."/>
            <person name="Hillier L."/>
            <person name="Baker C."/>
            <person name="Armstrong J."/>
            <person name="Shendure J."/>
            <person name="Paten B."/>
            <person name="Wilson R."/>
            <person name="Chao H."/>
            <person name="Schneider V."/>
            <person name="Ventura M."/>
            <person name="Kronenberg Z."/>
            <person name="Murali S."/>
            <person name="Gordon D."/>
            <person name="Cantsilieris S."/>
            <person name="Munson K."/>
            <person name="Nelson B."/>
            <person name="Raja A."/>
            <person name="Underwood J."/>
            <person name="Diekhans M."/>
            <person name="Fiddes I."/>
            <person name="Haussler D."/>
            <person name="Eichler E."/>
        </authorList>
    </citation>
    <scope>NUCLEOTIDE SEQUENCE [LARGE SCALE GENOMIC DNA]</scope>
    <source>
        <strain evidence="1">Yerkes chimp pedigree #C0471</strain>
    </source>
</reference>
<evidence type="ECO:0000313" key="2">
    <source>
        <dbReference type="Proteomes" id="UP000236370"/>
    </source>
</evidence>
<name>A0A2J8QFA8_PANTR</name>
<evidence type="ECO:0000313" key="1">
    <source>
        <dbReference type="EMBL" id="PNI94937.1"/>
    </source>
</evidence>
<sequence length="96" mass="10939">MAEPDPSHPLETQAGKVQEAQATFLPQPFPQTWYHPLSSLPNPTSRAWPLHPTPSRTQIQTLREEPLVEKQTWTSCATYSPRRSAWAARRSVCWTS</sequence>
<protein>
    <submittedName>
        <fullName evidence="1">SIRT2 isoform 10</fullName>
    </submittedName>
</protein>
<dbReference type="AlphaFoldDB" id="A0A2J8QFA8"/>